<dbReference type="Proteomes" id="UP000324222">
    <property type="component" value="Unassembled WGS sequence"/>
</dbReference>
<organism evidence="2 3">
    <name type="scientific">Portunus trituberculatus</name>
    <name type="common">Swimming crab</name>
    <name type="synonym">Neptunus trituberculatus</name>
    <dbReference type="NCBI Taxonomy" id="210409"/>
    <lineage>
        <taxon>Eukaryota</taxon>
        <taxon>Metazoa</taxon>
        <taxon>Ecdysozoa</taxon>
        <taxon>Arthropoda</taxon>
        <taxon>Crustacea</taxon>
        <taxon>Multicrustacea</taxon>
        <taxon>Malacostraca</taxon>
        <taxon>Eumalacostraca</taxon>
        <taxon>Eucarida</taxon>
        <taxon>Decapoda</taxon>
        <taxon>Pleocyemata</taxon>
        <taxon>Brachyura</taxon>
        <taxon>Eubrachyura</taxon>
        <taxon>Portunoidea</taxon>
        <taxon>Portunidae</taxon>
        <taxon>Portuninae</taxon>
        <taxon>Portunus</taxon>
    </lineage>
</organism>
<dbReference type="GO" id="GO:0016301">
    <property type="term" value="F:kinase activity"/>
    <property type="evidence" value="ECO:0007669"/>
    <property type="project" value="UniProtKB-KW"/>
</dbReference>
<dbReference type="EMBL" id="VSRR010002279">
    <property type="protein sequence ID" value="MPC30570.1"/>
    <property type="molecule type" value="Genomic_DNA"/>
</dbReference>
<evidence type="ECO:0000259" key="1">
    <source>
        <dbReference type="Pfam" id="PF20500"/>
    </source>
</evidence>
<name>A0A5B7E8Z6_PORTR</name>
<gene>
    <name evidence="2" type="primary">PRKDC_4</name>
    <name evidence="2" type="ORF">E2C01_023837</name>
</gene>
<evidence type="ECO:0000313" key="3">
    <source>
        <dbReference type="Proteomes" id="UP000324222"/>
    </source>
</evidence>
<protein>
    <submittedName>
        <fullName evidence="2">DNA-dependent protein kinase catalytic subunit</fullName>
    </submittedName>
</protein>
<evidence type="ECO:0000313" key="2">
    <source>
        <dbReference type="EMBL" id="MPC30570.1"/>
    </source>
</evidence>
<keyword evidence="3" id="KW-1185">Reference proteome</keyword>
<dbReference type="InterPro" id="IPR016024">
    <property type="entry name" value="ARM-type_fold"/>
</dbReference>
<dbReference type="Gene3D" id="1.25.10.10">
    <property type="entry name" value="Leucine-rich Repeat Variant"/>
    <property type="match status" value="1"/>
</dbReference>
<dbReference type="InterPro" id="IPR046804">
    <property type="entry name" value="DNA-PKcs_N"/>
</dbReference>
<dbReference type="OrthoDB" id="431717at2759"/>
<dbReference type="SUPFAM" id="SSF48371">
    <property type="entry name" value="ARM repeat"/>
    <property type="match status" value="1"/>
</dbReference>
<keyword evidence="2" id="KW-0418">Kinase</keyword>
<comment type="caution">
    <text evidence="2">The sequence shown here is derived from an EMBL/GenBank/DDBJ whole genome shotgun (WGS) entry which is preliminary data.</text>
</comment>
<feature type="domain" description="DNA-PKcs N-terminal" evidence="1">
    <location>
        <begin position="86"/>
        <end position="287"/>
    </location>
</feature>
<sequence length="335" mass="38567">MRHIARHEHETTPCSFRQGCEHISVMASGGREEVQELLEKLHHFTSGNELRNARSARDIVVDISEYLTKDLSPVQYDLYLSDVFGEKGIIAFGTRVTKEQAFVDVRNSTLDLIITILKKDIKKIIKYVGDITNYTLFLYNADKSTKVCAHALEAFCLVLEKCSSHVNVQDINLHQLIEGICIQTQRYKGSTVLHHQLRTLGMLAKVFPENVRRHSSMILKIYKEHLAKHMGQKTDLIALAGVLRGLTLYLCHFPEGIDDDPLLYKTLFEHVRKALNPNLDLHRRDAQRGKILEIFIFCYFYDFQSAVNRCHFLSCGRSHIFVYDGVLLKSFDYHI</sequence>
<proteinExistence type="predicted"/>
<keyword evidence="2" id="KW-0808">Transferase</keyword>
<accession>A0A5B7E8Z6</accession>
<dbReference type="Pfam" id="PF20500">
    <property type="entry name" value="DNA-PKcs_N"/>
    <property type="match status" value="1"/>
</dbReference>
<reference evidence="2 3" key="1">
    <citation type="submission" date="2019-05" db="EMBL/GenBank/DDBJ databases">
        <title>Another draft genome of Portunus trituberculatus and its Hox gene families provides insights of decapod evolution.</title>
        <authorList>
            <person name="Jeong J.-H."/>
            <person name="Song I."/>
            <person name="Kim S."/>
            <person name="Choi T."/>
            <person name="Kim D."/>
            <person name="Ryu S."/>
            <person name="Kim W."/>
        </authorList>
    </citation>
    <scope>NUCLEOTIDE SEQUENCE [LARGE SCALE GENOMIC DNA]</scope>
    <source>
        <tissue evidence="2">Muscle</tissue>
    </source>
</reference>
<dbReference type="AlphaFoldDB" id="A0A5B7E8Z6"/>
<dbReference type="InterPro" id="IPR011989">
    <property type="entry name" value="ARM-like"/>
</dbReference>